<reference evidence="6" key="1">
    <citation type="submission" date="2025-08" db="UniProtKB">
        <authorList>
            <consortium name="RefSeq"/>
        </authorList>
    </citation>
    <scope>IDENTIFICATION</scope>
    <source>
        <tissue evidence="6">Total insect</tissue>
    </source>
</reference>
<dbReference type="GO" id="GO:0004252">
    <property type="term" value="F:serine-type endopeptidase activity"/>
    <property type="evidence" value="ECO:0007669"/>
    <property type="project" value="InterPro"/>
</dbReference>
<evidence type="ECO:0000313" key="5">
    <source>
        <dbReference type="Proteomes" id="UP000515158"/>
    </source>
</evidence>
<dbReference type="CDD" id="cd00190">
    <property type="entry name" value="Tryp_SPc"/>
    <property type="match status" value="1"/>
</dbReference>
<organism evidence="6">
    <name type="scientific">Thrips palmi</name>
    <name type="common">Melon thrips</name>
    <dbReference type="NCBI Taxonomy" id="161013"/>
    <lineage>
        <taxon>Eukaryota</taxon>
        <taxon>Metazoa</taxon>
        <taxon>Ecdysozoa</taxon>
        <taxon>Arthropoda</taxon>
        <taxon>Hexapoda</taxon>
        <taxon>Insecta</taxon>
        <taxon>Pterygota</taxon>
        <taxon>Neoptera</taxon>
        <taxon>Paraneoptera</taxon>
        <taxon>Thysanoptera</taxon>
        <taxon>Terebrantia</taxon>
        <taxon>Thripoidea</taxon>
        <taxon>Thripidae</taxon>
        <taxon>Thrips</taxon>
    </lineage>
</organism>
<dbReference type="PROSITE" id="PS00134">
    <property type="entry name" value="TRYPSIN_HIS"/>
    <property type="match status" value="1"/>
</dbReference>
<dbReference type="InterPro" id="IPR051333">
    <property type="entry name" value="CLIP_Serine_Protease"/>
</dbReference>
<dbReference type="RefSeq" id="XP_034232186.1">
    <property type="nucleotide sequence ID" value="XM_034376295.1"/>
</dbReference>
<dbReference type="InterPro" id="IPR033116">
    <property type="entry name" value="TRYPSIN_SER"/>
</dbReference>
<dbReference type="PRINTS" id="PR00722">
    <property type="entry name" value="CHYMOTRYPSIN"/>
</dbReference>
<evidence type="ECO:0000256" key="3">
    <source>
        <dbReference type="SAM" id="SignalP"/>
    </source>
</evidence>
<keyword evidence="2" id="KW-0720">Serine protease</keyword>
<sequence length="333" mass="35095">MKLVLVLLLAAGTASASRPLLPVQPLAPVNPSHTFEEWERIMEDAQEALPEVCEGCQKGTEPQPDVAGVLAAGVEPALGRLGTLGGLRVIGGSQAVAGQFPWQAQVNMDNSYFCGGSIISSQFILSAGHCASGFSLFRIVLGSLFTADMSESNRLTYVTREAYVHEKFDLAAILNDISVFKLPADGITTWTPYVRPVLLPSFSQARETFLGQTVTLSGYGRYGTSSVSPSISPVLRWVNLNVITNAECAKTYGSVVKSTVLCTAGGTRVGPTGSCNGDSGGPLTVSINGAAVEVGIVSFGSSRGCNLGYPSAFTRVTSYLEWISDKTGISIRK</sequence>
<dbReference type="Gene3D" id="2.40.10.10">
    <property type="entry name" value="Trypsin-like serine proteases"/>
    <property type="match status" value="2"/>
</dbReference>
<gene>
    <name evidence="6" type="primary">LOC117640068</name>
</gene>
<keyword evidence="2" id="KW-0378">Hydrolase</keyword>
<evidence type="ECO:0000313" key="6">
    <source>
        <dbReference type="RefSeq" id="XP_034232186.1"/>
    </source>
</evidence>
<feature type="chain" id="PRO_5027665084" evidence="3">
    <location>
        <begin position="17"/>
        <end position="333"/>
    </location>
</feature>
<feature type="signal peptide" evidence="3">
    <location>
        <begin position="1"/>
        <end position="16"/>
    </location>
</feature>
<dbReference type="FunCoup" id="A0A6P8Y7X9">
    <property type="interactions" value="32"/>
</dbReference>
<dbReference type="Pfam" id="PF00089">
    <property type="entry name" value="Trypsin"/>
    <property type="match status" value="1"/>
</dbReference>
<accession>A0A6P8Y7X9</accession>
<dbReference type="Proteomes" id="UP000515158">
    <property type="component" value="Unplaced"/>
</dbReference>
<dbReference type="GO" id="GO:0006508">
    <property type="term" value="P:proteolysis"/>
    <property type="evidence" value="ECO:0007669"/>
    <property type="project" value="UniProtKB-KW"/>
</dbReference>
<dbReference type="InterPro" id="IPR009003">
    <property type="entry name" value="Peptidase_S1_PA"/>
</dbReference>
<dbReference type="KEGG" id="tpal:117640068"/>
<dbReference type="SUPFAM" id="SSF50494">
    <property type="entry name" value="Trypsin-like serine proteases"/>
    <property type="match status" value="1"/>
</dbReference>
<keyword evidence="3" id="KW-0732">Signal</keyword>
<keyword evidence="2" id="KW-0645">Protease</keyword>
<dbReference type="InterPro" id="IPR001254">
    <property type="entry name" value="Trypsin_dom"/>
</dbReference>
<keyword evidence="5" id="KW-1185">Reference proteome</keyword>
<dbReference type="OrthoDB" id="5565075at2759"/>
<dbReference type="InterPro" id="IPR001314">
    <property type="entry name" value="Peptidase_S1A"/>
</dbReference>
<dbReference type="SMART" id="SM00020">
    <property type="entry name" value="Tryp_SPc"/>
    <property type="match status" value="1"/>
</dbReference>
<dbReference type="PANTHER" id="PTHR24260">
    <property type="match status" value="1"/>
</dbReference>
<dbReference type="InterPro" id="IPR043504">
    <property type="entry name" value="Peptidase_S1_PA_chymotrypsin"/>
</dbReference>
<dbReference type="InParanoid" id="A0A6P8Y7X9"/>
<proteinExistence type="predicted"/>
<dbReference type="PROSITE" id="PS50240">
    <property type="entry name" value="TRYPSIN_DOM"/>
    <property type="match status" value="1"/>
</dbReference>
<name>A0A6P8Y7X9_THRPL</name>
<dbReference type="PROSITE" id="PS00135">
    <property type="entry name" value="TRYPSIN_SER"/>
    <property type="match status" value="1"/>
</dbReference>
<evidence type="ECO:0000256" key="2">
    <source>
        <dbReference type="RuleBase" id="RU363034"/>
    </source>
</evidence>
<dbReference type="AlphaFoldDB" id="A0A6P8Y7X9"/>
<feature type="domain" description="Peptidase S1" evidence="4">
    <location>
        <begin position="89"/>
        <end position="328"/>
    </location>
</feature>
<dbReference type="PANTHER" id="PTHR24260:SF136">
    <property type="entry name" value="GH08193P-RELATED"/>
    <property type="match status" value="1"/>
</dbReference>
<dbReference type="GeneID" id="117640068"/>
<dbReference type="InterPro" id="IPR018114">
    <property type="entry name" value="TRYPSIN_HIS"/>
</dbReference>
<protein>
    <submittedName>
        <fullName evidence="6">Brachyurin-like</fullName>
    </submittedName>
</protein>
<evidence type="ECO:0000256" key="1">
    <source>
        <dbReference type="ARBA" id="ARBA00023157"/>
    </source>
</evidence>
<keyword evidence="1" id="KW-1015">Disulfide bond</keyword>
<evidence type="ECO:0000259" key="4">
    <source>
        <dbReference type="PROSITE" id="PS50240"/>
    </source>
</evidence>